<dbReference type="InterPro" id="IPR003661">
    <property type="entry name" value="HisK_dim/P_dom"/>
</dbReference>
<dbReference type="InterPro" id="IPR036890">
    <property type="entry name" value="HATPase_C_sf"/>
</dbReference>
<gene>
    <name evidence="7" type="ORF">NHE_0350</name>
</gene>
<evidence type="ECO:0000313" key="8">
    <source>
        <dbReference type="Proteomes" id="UP000023755"/>
    </source>
</evidence>
<dbReference type="Pfam" id="PF00512">
    <property type="entry name" value="HisKA"/>
    <property type="match status" value="1"/>
</dbReference>
<sequence length="706" mass="79063">MLLGEFDATSFLQSDQVRVVCYCVAVLTFFSLVYNLKKLHLVLVAAEFQNMFYSNAAKALTAFYMIITGEGELVYKDERTKANELKDVLGEKYDAVMSGIKEGVLYHRFHNGSEVIEIIPMMRPNGYLLITAKETSEEKIYDSLLDEAGISMYKVTGISVQNRGKSCLEAIGGKNVFLKEGLYKFPTIHSVNAHSHNLFFRNYSTRIDGKYYGIIMPKLVEISELASNTAIGVAFMTKDLKVLDVNDAFREVFGGKCNLEQFFRSKINDLSIDSSPSIANLTLDSGDSVRAYLSDYYGIIVGFFIDLTELSDLQKKFQHSQKIVSLGELSGGIAHDFNNILTAILGFAEMLLDDVPLKSKHYYDIAQIKYSAKKGQALVEKILAFSRNQTLHAEVLNVNDVVKSMRQLMERLVPENIKLSFRASPNLKNVKVDKTQLEQSLMNLVVNARDALESGGAIVVEVRNVLVDKKRTVLVGSQNEEVVLKGEYVSVTVEDNGSGISMDVLPKIFNPFFSTKSVDKGTGLGLSTVYGIIKQMRGYINVESIEKQGSTFTLLIPVSYETFVKKEEKIQDELIPSAASSGATILLVEDEKMVRNFLVKALRKQSFNVVECESSQVALKTFLEMKQRIELVITDIVMPGIDGPEMVTAMREDKPNLKVLFMSGYTRDKLHLDDHNHNEDFIAKPFEVNELISKIMKLIDNENSVV</sequence>
<evidence type="ECO:0000256" key="3">
    <source>
        <dbReference type="ARBA" id="ARBA00022553"/>
    </source>
</evidence>
<dbReference type="Gene3D" id="3.40.50.2300">
    <property type="match status" value="1"/>
</dbReference>
<dbReference type="AlphaFoldDB" id="X5GW48"/>
<dbReference type="InterPro" id="IPR004358">
    <property type="entry name" value="Sig_transdc_His_kin-like_C"/>
</dbReference>
<protein>
    <recommendedName>
        <fullName evidence="2">histidine kinase</fullName>
        <ecNumber evidence="2">2.7.13.3</ecNumber>
    </recommendedName>
</protein>
<dbReference type="PANTHER" id="PTHR43065:SF42">
    <property type="entry name" value="TWO-COMPONENT SENSOR PPRA"/>
    <property type="match status" value="1"/>
</dbReference>
<dbReference type="GO" id="GO:0000155">
    <property type="term" value="F:phosphorelay sensor kinase activity"/>
    <property type="evidence" value="ECO:0007669"/>
    <property type="project" value="InterPro"/>
</dbReference>
<dbReference type="SMART" id="SM00448">
    <property type="entry name" value="REC"/>
    <property type="match status" value="1"/>
</dbReference>
<dbReference type="Gene3D" id="3.30.565.10">
    <property type="entry name" value="Histidine kinase-like ATPase, C-terminal domain"/>
    <property type="match status" value="1"/>
</dbReference>
<dbReference type="PANTHER" id="PTHR43065">
    <property type="entry name" value="SENSOR HISTIDINE KINASE"/>
    <property type="match status" value="1"/>
</dbReference>
<organism evidence="7 8">
    <name type="scientific">Neorickettsia helminthoeca str. Oregon</name>
    <dbReference type="NCBI Taxonomy" id="1286528"/>
    <lineage>
        <taxon>Bacteria</taxon>
        <taxon>Pseudomonadati</taxon>
        <taxon>Pseudomonadota</taxon>
        <taxon>Alphaproteobacteria</taxon>
        <taxon>Rickettsiales</taxon>
        <taxon>Anaplasmataceae</taxon>
        <taxon>Neorickettsia</taxon>
    </lineage>
</organism>
<dbReference type="SUPFAM" id="SSF55874">
    <property type="entry name" value="ATPase domain of HSP90 chaperone/DNA topoisomerase II/histidine kinase"/>
    <property type="match status" value="1"/>
</dbReference>
<dbReference type="PRINTS" id="PR00344">
    <property type="entry name" value="BCTRLSENSOR"/>
</dbReference>
<dbReference type="Pfam" id="PF02518">
    <property type="entry name" value="HATPase_c"/>
    <property type="match status" value="1"/>
</dbReference>
<accession>X5GW48</accession>
<dbReference type="InterPro" id="IPR036097">
    <property type="entry name" value="HisK_dim/P_sf"/>
</dbReference>
<dbReference type="InterPro" id="IPR011006">
    <property type="entry name" value="CheY-like_superfamily"/>
</dbReference>
<comment type="catalytic activity">
    <reaction evidence="1">
        <text>ATP + protein L-histidine = ADP + protein N-phospho-L-histidine.</text>
        <dbReference type="EC" id="2.7.13.3"/>
    </reaction>
</comment>
<dbReference type="PROSITE" id="PS50110">
    <property type="entry name" value="RESPONSE_REGULATORY"/>
    <property type="match status" value="1"/>
</dbReference>
<reference evidence="7 8" key="1">
    <citation type="submission" date="2014-03" db="EMBL/GenBank/DDBJ databases">
        <title>Sequencing and Comparison of Genomes and Transcriptome Profiles of Human Ehrlichiosis Agents.</title>
        <authorList>
            <person name="Lin M."/>
            <person name="Daugherty S.C."/>
            <person name="Nagaraj S."/>
            <person name="Cheng Z."/>
            <person name="Xiong Q."/>
            <person name="Lin F.-Y."/>
            <person name="Sengamalay N."/>
            <person name="Ott S."/>
            <person name="Godinez A."/>
            <person name="Tallon L.J."/>
            <person name="Sadzewicz L."/>
            <person name="Fraser C.M."/>
            <person name="Dunning Hotopp J.C."/>
            <person name="Rikihisa Y."/>
        </authorList>
    </citation>
    <scope>NUCLEOTIDE SEQUENCE [LARGE SCALE GENOMIC DNA]</scope>
    <source>
        <strain evidence="7 8">Oregon</strain>
    </source>
</reference>
<dbReference type="SMART" id="SM00387">
    <property type="entry name" value="HATPase_c"/>
    <property type="match status" value="1"/>
</dbReference>
<dbReference type="SUPFAM" id="SSF52172">
    <property type="entry name" value="CheY-like"/>
    <property type="match status" value="1"/>
</dbReference>
<evidence type="ECO:0000256" key="1">
    <source>
        <dbReference type="ARBA" id="ARBA00000085"/>
    </source>
</evidence>
<dbReference type="Proteomes" id="UP000023755">
    <property type="component" value="Chromosome"/>
</dbReference>
<dbReference type="Pfam" id="PF00072">
    <property type="entry name" value="Response_reg"/>
    <property type="match status" value="1"/>
</dbReference>
<name>X5GW48_9RICK</name>
<keyword evidence="8" id="KW-1185">Reference proteome</keyword>
<evidence type="ECO:0000259" key="6">
    <source>
        <dbReference type="PROSITE" id="PS50110"/>
    </source>
</evidence>
<dbReference type="InterPro" id="IPR003594">
    <property type="entry name" value="HATPase_dom"/>
</dbReference>
<evidence type="ECO:0000259" key="5">
    <source>
        <dbReference type="PROSITE" id="PS50109"/>
    </source>
</evidence>
<dbReference type="CDD" id="cd00082">
    <property type="entry name" value="HisKA"/>
    <property type="match status" value="1"/>
</dbReference>
<dbReference type="KEGG" id="nhm:NHE_0350"/>
<feature type="modified residue" description="4-aspartylphosphate" evidence="4">
    <location>
        <position position="635"/>
    </location>
</feature>
<feature type="domain" description="Histidine kinase" evidence="5">
    <location>
        <begin position="332"/>
        <end position="560"/>
    </location>
</feature>
<keyword evidence="3 4" id="KW-0597">Phosphoprotein</keyword>
<dbReference type="InterPro" id="IPR001789">
    <property type="entry name" value="Sig_transdc_resp-reg_receiver"/>
</dbReference>
<dbReference type="PROSITE" id="PS50109">
    <property type="entry name" value="HIS_KIN"/>
    <property type="match status" value="1"/>
</dbReference>
<dbReference type="STRING" id="1286528.NHE_0350"/>
<dbReference type="InterPro" id="IPR005467">
    <property type="entry name" value="His_kinase_dom"/>
</dbReference>
<proteinExistence type="predicted"/>
<dbReference type="SMART" id="SM00388">
    <property type="entry name" value="HisKA"/>
    <property type="match status" value="1"/>
</dbReference>
<evidence type="ECO:0000256" key="4">
    <source>
        <dbReference type="PROSITE-ProRule" id="PRU00169"/>
    </source>
</evidence>
<dbReference type="HOGENOM" id="CLU_000445_114_51_5"/>
<evidence type="ECO:0000256" key="2">
    <source>
        <dbReference type="ARBA" id="ARBA00012438"/>
    </source>
</evidence>
<dbReference type="SUPFAM" id="SSF47384">
    <property type="entry name" value="Homodimeric domain of signal transducing histidine kinase"/>
    <property type="match status" value="1"/>
</dbReference>
<dbReference type="EMBL" id="CP007481">
    <property type="protein sequence ID" value="AHX11302.1"/>
    <property type="molecule type" value="Genomic_DNA"/>
</dbReference>
<dbReference type="Gene3D" id="1.10.287.130">
    <property type="match status" value="1"/>
</dbReference>
<dbReference type="EC" id="2.7.13.3" evidence="2"/>
<evidence type="ECO:0000313" key="7">
    <source>
        <dbReference type="EMBL" id="AHX11302.1"/>
    </source>
</evidence>
<feature type="domain" description="Response regulatory" evidence="6">
    <location>
        <begin position="584"/>
        <end position="699"/>
    </location>
</feature>